<name>K8XQZ6_RHOOP</name>
<evidence type="ECO:0000256" key="1">
    <source>
        <dbReference type="SAM" id="Phobius"/>
    </source>
</evidence>
<sequence length="322" mass="33906">MTTLDLRSRVVAPRQVPLAVMVAAMSALALVCAVGLLSDDRTVLGVSVWLEPLKFAVSFALYGATSAWLLTLPHRGSRWTRAMATVFAVTGILDVGFIAVQAARGTFSHFNTSDDAVNTIGQYVFMTGVPGLFVANLVIALILLFQRVGDRPLTRAIHAGLFLAVAGMALGYLMGFQGRQTTTDANGRVAELAARHSVGVTDENPGLPVTNWSTSGGDLRIPHFVGLHGLQVMLIGALVLSVFASRIRWLCSEGTRASLMAVLALAYAGLLAVLTWQAFRGQPLIHPDALTLAALGGLLAATALAVRAVRSRAEAGQQAGPP</sequence>
<keyword evidence="1" id="KW-1133">Transmembrane helix</keyword>
<gene>
    <name evidence="2" type="ORF">WSS_A03045</name>
</gene>
<feature type="transmembrane region" description="Helical" evidence="1">
    <location>
        <begin position="49"/>
        <end position="70"/>
    </location>
</feature>
<dbReference type="RefSeq" id="WP_005253736.1">
    <property type="nucleotide sequence ID" value="NZ_AJYC02000011.1"/>
</dbReference>
<dbReference type="EMBL" id="AJYC02000011">
    <property type="protein sequence ID" value="EKT84058.1"/>
    <property type="molecule type" value="Genomic_DNA"/>
</dbReference>
<feature type="transmembrane region" description="Helical" evidence="1">
    <location>
        <begin position="82"/>
        <end position="103"/>
    </location>
</feature>
<accession>K8XQZ6</accession>
<keyword evidence="1" id="KW-0812">Transmembrane</keyword>
<feature type="transmembrane region" description="Helical" evidence="1">
    <location>
        <begin position="289"/>
        <end position="309"/>
    </location>
</feature>
<dbReference type="Proteomes" id="UP000005951">
    <property type="component" value="Unassembled WGS sequence"/>
</dbReference>
<protein>
    <submittedName>
        <fullName evidence="2">Uncharacterized protein</fullName>
    </submittedName>
</protein>
<evidence type="ECO:0000313" key="2">
    <source>
        <dbReference type="EMBL" id="EKT84058.1"/>
    </source>
</evidence>
<feature type="transmembrane region" description="Helical" evidence="1">
    <location>
        <begin position="16"/>
        <end position="37"/>
    </location>
</feature>
<evidence type="ECO:0000313" key="3">
    <source>
        <dbReference type="Proteomes" id="UP000005951"/>
    </source>
</evidence>
<feature type="transmembrane region" description="Helical" evidence="1">
    <location>
        <begin position="221"/>
        <end position="245"/>
    </location>
</feature>
<comment type="caution">
    <text evidence="2">The sequence shown here is derived from an EMBL/GenBank/DDBJ whole genome shotgun (WGS) entry which is preliminary data.</text>
</comment>
<feature type="transmembrane region" description="Helical" evidence="1">
    <location>
        <begin position="257"/>
        <end position="277"/>
    </location>
</feature>
<dbReference type="AlphaFoldDB" id="K8XQZ6"/>
<keyword evidence="1" id="KW-0472">Membrane</keyword>
<feature type="transmembrane region" description="Helical" evidence="1">
    <location>
        <begin position="123"/>
        <end position="144"/>
    </location>
</feature>
<reference evidence="2 3" key="1">
    <citation type="journal article" date="2013" name="Genome Announc.">
        <title>Draft Genome Sequence of Rhodococcus opacus Strain M213 Shows a Diverse Catabolic Potential.</title>
        <authorList>
            <person name="Pathak A."/>
            <person name="Green S.J."/>
            <person name="Ogram A."/>
            <person name="Chauhan A."/>
        </authorList>
    </citation>
    <scope>NUCLEOTIDE SEQUENCE [LARGE SCALE GENOMIC DNA]</scope>
    <source>
        <strain evidence="2 3">M213</strain>
    </source>
</reference>
<proteinExistence type="predicted"/>
<organism evidence="2 3">
    <name type="scientific">Rhodococcus opacus M213</name>
    <dbReference type="NCBI Taxonomy" id="1129896"/>
    <lineage>
        <taxon>Bacteria</taxon>
        <taxon>Bacillati</taxon>
        <taxon>Actinomycetota</taxon>
        <taxon>Actinomycetes</taxon>
        <taxon>Mycobacteriales</taxon>
        <taxon>Nocardiaceae</taxon>
        <taxon>Rhodococcus</taxon>
    </lineage>
</organism>
<feature type="transmembrane region" description="Helical" evidence="1">
    <location>
        <begin position="156"/>
        <end position="174"/>
    </location>
</feature>